<dbReference type="EMBL" id="CP042382">
    <property type="protein sequence ID" value="QEA38132.1"/>
    <property type="molecule type" value="Genomic_DNA"/>
</dbReference>
<gene>
    <name evidence="2" type="ORF">FGL86_02960</name>
</gene>
<dbReference type="Pfam" id="PF14384">
    <property type="entry name" value="BrnA_antitoxin"/>
    <property type="match status" value="1"/>
</dbReference>
<sequence>MSANKRNIDSSWIDPDDAPELTDEFFEQADEYRGDTLVRRGRHKAGTVKERITVRLDPGVVSAFRETGPGWQTRMNQALRVYLSEHGAHEKEPSR</sequence>
<protein>
    <submittedName>
        <fullName evidence="2">BrnA antitoxin family protein</fullName>
    </submittedName>
</protein>
<organism evidence="2 3">
    <name type="scientific">Pistricoccus aurantiacus</name>
    <dbReference type="NCBI Taxonomy" id="1883414"/>
    <lineage>
        <taxon>Bacteria</taxon>
        <taxon>Pseudomonadati</taxon>
        <taxon>Pseudomonadota</taxon>
        <taxon>Gammaproteobacteria</taxon>
        <taxon>Oceanospirillales</taxon>
        <taxon>Halomonadaceae</taxon>
        <taxon>Pistricoccus</taxon>
    </lineage>
</organism>
<proteinExistence type="predicted"/>
<feature type="region of interest" description="Disordered" evidence="1">
    <location>
        <begin position="1"/>
        <end position="20"/>
    </location>
</feature>
<keyword evidence="3" id="KW-1185">Reference proteome</keyword>
<evidence type="ECO:0000313" key="3">
    <source>
        <dbReference type="Proteomes" id="UP000321272"/>
    </source>
</evidence>
<dbReference type="KEGG" id="paur:FGL86_02960"/>
<name>A0A5B8SLY7_9GAMM</name>
<dbReference type="AlphaFoldDB" id="A0A5B8SLY7"/>
<reference evidence="2 3" key="1">
    <citation type="submission" date="2019-06" db="EMBL/GenBank/DDBJ databases">
        <title>Genome analyses of bacteria isolated from kimchi.</title>
        <authorList>
            <person name="Lee S."/>
            <person name="Ahn S."/>
            <person name="Roh S."/>
        </authorList>
    </citation>
    <scope>NUCLEOTIDE SEQUENCE [LARGE SCALE GENOMIC DNA]</scope>
    <source>
        <strain evidence="2 3">CBA4606</strain>
    </source>
</reference>
<accession>A0A5B8SLY7</accession>
<dbReference type="OrthoDB" id="9796641at2"/>
<dbReference type="Proteomes" id="UP000321272">
    <property type="component" value="Chromosome"/>
</dbReference>
<dbReference type="InterPro" id="IPR025528">
    <property type="entry name" value="BrnA_antitoxin"/>
</dbReference>
<dbReference type="RefSeq" id="WP_147183200.1">
    <property type="nucleotide sequence ID" value="NZ_CP042382.1"/>
</dbReference>
<evidence type="ECO:0000256" key="1">
    <source>
        <dbReference type="SAM" id="MobiDB-lite"/>
    </source>
</evidence>
<evidence type="ECO:0000313" key="2">
    <source>
        <dbReference type="EMBL" id="QEA38132.1"/>
    </source>
</evidence>